<sequence length="79" mass="9005">MPNLLPIVLTTAESKGQDLSFSQAKKIARRLEKRFDSYRDVDPLAYVLHFWDETGETAVKNVMTANALRRINQKESIPA</sequence>
<accession>A0ABX1G9C5</accession>
<proteinExistence type="predicted"/>
<keyword evidence="2" id="KW-1185">Reference proteome</keyword>
<comment type="caution">
    <text evidence="1">The sequence shown here is derived from an EMBL/GenBank/DDBJ whole genome shotgun (WGS) entry which is preliminary data.</text>
</comment>
<protein>
    <submittedName>
        <fullName evidence="1">Uncharacterized protein</fullName>
    </submittedName>
</protein>
<evidence type="ECO:0000313" key="2">
    <source>
        <dbReference type="Proteomes" id="UP000746595"/>
    </source>
</evidence>
<dbReference type="Proteomes" id="UP000746595">
    <property type="component" value="Unassembled WGS sequence"/>
</dbReference>
<evidence type="ECO:0000313" key="1">
    <source>
        <dbReference type="EMBL" id="NKG22245.1"/>
    </source>
</evidence>
<organism evidence="1 2">
    <name type="scientific">Paeniglutamicibacter terrestris</name>
    <dbReference type="NCBI Taxonomy" id="2723403"/>
    <lineage>
        <taxon>Bacteria</taxon>
        <taxon>Bacillati</taxon>
        <taxon>Actinomycetota</taxon>
        <taxon>Actinomycetes</taxon>
        <taxon>Micrococcales</taxon>
        <taxon>Micrococcaceae</taxon>
        <taxon>Paeniglutamicibacter</taxon>
    </lineage>
</organism>
<name>A0ABX1G9C5_9MICC</name>
<reference evidence="1 2" key="1">
    <citation type="submission" date="2020-04" db="EMBL/GenBank/DDBJ databases">
        <title>Paeniglutamicibacter sp. ANT13_2, a novel actinomycete isolated from sediment in Antarctica.</title>
        <authorList>
            <person name="Sakdapetsiri C."/>
            <person name="Pinyakong O."/>
        </authorList>
    </citation>
    <scope>NUCLEOTIDE SEQUENCE [LARGE SCALE GENOMIC DNA]</scope>
    <source>
        <strain evidence="1 2">ANT13_2</strain>
    </source>
</reference>
<dbReference type="EMBL" id="JAAWVT010000009">
    <property type="protein sequence ID" value="NKG22245.1"/>
    <property type="molecule type" value="Genomic_DNA"/>
</dbReference>
<gene>
    <name evidence="1" type="ORF">HED64_16220</name>
</gene>
<dbReference type="RefSeq" id="WP_168153032.1">
    <property type="nucleotide sequence ID" value="NZ_JAAWVT010000009.1"/>
</dbReference>